<name>A0A4Z1F3E7_9HELO</name>
<dbReference type="EMBL" id="PQXH01000007">
    <property type="protein sequence ID" value="TGO18856.1"/>
    <property type="molecule type" value="Genomic_DNA"/>
</dbReference>
<comment type="caution">
    <text evidence="2">The sequence shown here is derived from an EMBL/GenBank/DDBJ whole genome shotgun (WGS) entry which is preliminary data.</text>
</comment>
<dbReference type="AlphaFoldDB" id="A0A4Z1F3E7"/>
<keyword evidence="3" id="KW-1185">Reference proteome</keyword>
<dbReference type="Proteomes" id="UP000297777">
    <property type="component" value="Unassembled WGS sequence"/>
</dbReference>
<evidence type="ECO:0000313" key="2">
    <source>
        <dbReference type="EMBL" id="TGO18856.1"/>
    </source>
</evidence>
<feature type="signal peptide" evidence="1">
    <location>
        <begin position="1"/>
        <end position="23"/>
    </location>
</feature>
<accession>A0A4Z1F3E7</accession>
<sequence length="62" mass="6670">MASNKSAGFAALIMSLALEKAQATPRSLGPVMKEEKSTGNVAMISRNLNYSERALQVADLRM</sequence>
<evidence type="ECO:0000256" key="1">
    <source>
        <dbReference type="SAM" id="SignalP"/>
    </source>
</evidence>
<reference evidence="2 3" key="1">
    <citation type="submission" date="2017-12" db="EMBL/GenBank/DDBJ databases">
        <title>Comparative genomics of Botrytis spp.</title>
        <authorList>
            <person name="Valero-Jimenez C.A."/>
            <person name="Tapia P."/>
            <person name="Veloso J."/>
            <person name="Silva-Moreno E."/>
            <person name="Staats M."/>
            <person name="Valdes J.H."/>
            <person name="Van Kan J.A.L."/>
        </authorList>
    </citation>
    <scope>NUCLEOTIDE SEQUENCE [LARGE SCALE GENOMIC DNA]</scope>
    <source>
        <strain evidence="2 3">Bt9001</strain>
    </source>
</reference>
<evidence type="ECO:0000313" key="3">
    <source>
        <dbReference type="Proteomes" id="UP000297777"/>
    </source>
</evidence>
<proteinExistence type="predicted"/>
<feature type="chain" id="PRO_5021397111" evidence="1">
    <location>
        <begin position="24"/>
        <end position="62"/>
    </location>
</feature>
<gene>
    <name evidence="2" type="ORF">BTUL_0007g00740</name>
</gene>
<organism evidence="2 3">
    <name type="scientific">Botrytis tulipae</name>
    <dbReference type="NCBI Taxonomy" id="87230"/>
    <lineage>
        <taxon>Eukaryota</taxon>
        <taxon>Fungi</taxon>
        <taxon>Dikarya</taxon>
        <taxon>Ascomycota</taxon>
        <taxon>Pezizomycotina</taxon>
        <taxon>Leotiomycetes</taxon>
        <taxon>Helotiales</taxon>
        <taxon>Sclerotiniaceae</taxon>
        <taxon>Botrytis</taxon>
    </lineage>
</organism>
<protein>
    <submittedName>
        <fullName evidence="2">Uncharacterized protein</fullName>
    </submittedName>
</protein>
<keyword evidence="1" id="KW-0732">Signal</keyword>